<accession>A7EHV9</accession>
<feature type="compositionally biased region" description="Basic and acidic residues" evidence="1">
    <location>
        <begin position="112"/>
        <end position="127"/>
    </location>
</feature>
<evidence type="ECO:0000313" key="3">
    <source>
        <dbReference type="Proteomes" id="UP000001312"/>
    </source>
</evidence>
<evidence type="ECO:0000256" key="1">
    <source>
        <dbReference type="SAM" id="MobiDB-lite"/>
    </source>
</evidence>
<dbReference type="Proteomes" id="UP000001312">
    <property type="component" value="Unassembled WGS sequence"/>
</dbReference>
<organism evidence="2 3">
    <name type="scientific">Sclerotinia sclerotiorum (strain ATCC 18683 / 1980 / Ss-1)</name>
    <name type="common">White mold</name>
    <name type="synonym">Whetzelinia sclerotiorum</name>
    <dbReference type="NCBI Taxonomy" id="665079"/>
    <lineage>
        <taxon>Eukaryota</taxon>
        <taxon>Fungi</taxon>
        <taxon>Dikarya</taxon>
        <taxon>Ascomycota</taxon>
        <taxon>Pezizomycotina</taxon>
        <taxon>Leotiomycetes</taxon>
        <taxon>Helotiales</taxon>
        <taxon>Sclerotiniaceae</taxon>
        <taxon>Sclerotinia</taxon>
    </lineage>
</organism>
<dbReference type="GeneID" id="5489926"/>
<dbReference type="HOGENOM" id="CLU_1769222_0_0_1"/>
<keyword evidence="3" id="KW-1185">Reference proteome</keyword>
<sequence length="147" mass="15946">MYLHLLGIVARPRKISTPLLRAKISGYFGSKKDIWLFKCFPKNIEPVTAKTDELRAESVTIMTICTKLLCAIETKLVAYHGAPTLPAGASIKHNSITQEGDENTSAETCDAPIHEAEPTENGKRSKENCAKGCCGCITDTTISPDHG</sequence>
<name>A7EHV9_SCLS1</name>
<evidence type="ECO:0000313" key="2">
    <source>
        <dbReference type="EMBL" id="EDO02425.1"/>
    </source>
</evidence>
<dbReference type="EMBL" id="CH476626">
    <property type="protein sequence ID" value="EDO02425.1"/>
    <property type="molecule type" value="Genomic_DNA"/>
</dbReference>
<dbReference type="RefSeq" id="XP_001593474.1">
    <property type="nucleotide sequence ID" value="XM_001593424.1"/>
</dbReference>
<proteinExistence type="predicted"/>
<gene>
    <name evidence="2" type="ORF">SS1G_04901</name>
</gene>
<feature type="region of interest" description="Disordered" evidence="1">
    <location>
        <begin position="99"/>
        <end position="127"/>
    </location>
</feature>
<dbReference type="KEGG" id="ssl:SS1G_04901"/>
<protein>
    <submittedName>
        <fullName evidence="2">Uncharacterized protein</fullName>
    </submittedName>
</protein>
<dbReference type="InParanoid" id="A7EHV9"/>
<reference evidence="3" key="1">
    <citation type="journal article" date="2011" name="PLoS Genet.">
        <title>Genomic analysis of the necrotrophic fungal pathogens Sclerotinia sclerotiorum and Botrytis cinerea.</title>
        <authorList>
            <person name="Amselem J."/>
            <person name="Cuomo C.A."/>
            <person name="van Kan J.A."/>
            <person name="Viaud M."/>
            <person name="Benito E.P."/>
            <person name="Couloux A."/>
            <person name="Coutinho P.M."/>
            <person name="de Vries R.P."/>
            <person name="Dyer P.S."/>
            <person name="Fillinger S."/>
            <person name="Fournier E."/>
            <person name="Gout L."/>
            <person name="Hahn M."/>
            <person name="Kohn L."/>
            <person name="Lapalu N."/>
            <person name="Plummer K.M."/>
            <person name="Pradier J.M."/>
            <person name="Quevillon E."/>
            <person name="Sharon A."/>
            <person name="Simon A."/>
            <person name="ten Have A."/>
            <person name="Tudzynski B."/>
            <person name="Tudzynski P."/>
            <person name="Wincker P."/>
            <person name="Andrew M."/>
            <person name="Anthouard V."/>
            <person name="Beever R.E."/>
            <person name="Beffa R."/>
            <person name="Benoit I."/>
            <person name="Bouzid O."/>
            <person name="Brault B."/>
            <person name="Chen Z."/>
            <person name="Choquer M."/>
            <person name="Collemare J."/>
            <person name="Cotton P."/>
            <person name="Danchin E.G."/>
            <person name="Da Silva C."/>
            <person name="Gautier A."/>
            <person name="Giraud C."/>
            <person name="Giraud T."/>
            <person name="Gonzalez C."/>
            <person name="Grossetete S."/>
            <person name="Guldener U."/>
            <person name="Henrissat B."/>
            <person name="Howlett B.J."/>
            <person name="Kodira C."/>
            <person name="Kretschmer M."/>
            <person name="Lappartient A."/>
            <person name="Leroch M."/>
            <person name="Levis C."/>
            <person name="Mauceli E."/>
            <person name="Neuveglise C."/>
            <person name="Oeser B."/>
            <person name="Pearson M."/>
            <person name="Poulain J."/>
            <person name="Poussereau N."/>
            <person name="Quesneville H."/>
            <person name="Rascle C."/>
            <person name="Schumacher J."/>
            <person name="Segurens B."/>
            <person name="Sexton A."/>
            <person name="Silva E."/>
            <person name="Sirven C."/>
            <person name="Soanes D.M."/>
            <person name="Talbot N.J."/>
            <person name="Templeton M."/>
            <person name="Yandava C."/>
            <person name="Yarden O."/>
            <person name="Zeng Q."/>
            <person name="Rollins J.A."/>
            <person name="Lebrun M.H."/>
            <person name="Dickman M."/>
        </authorList>
    </citation>
    <scope>NUCLEOTIDE SEQUENCE [LARGE SCALE GENOMIC DNA]</scope>
    <source>
        <strain evidence="3">ATCC 18683 / 1980 / Ss-1</strain>
    </source>
</reference>
<dbReference type="AlphaFoldDB" id="A7EHV9"/>